<sequence>MREQRPAATYLSIFTLECINFASQGLLTALASPIPRDTSTVFSTLSLNSTIAMRAPHVPTDWERTHYYHGISPDPPELLYRSDFATRTFTIPQGRFTEVPIKTVHGVFGTHLNLVWDTVGPHIRDYLKARKVKYSFFTVARFGTRSSFYDKEEDSEFGPLVLWIATHPGTTTVDTAHDVSPALLAFFTASGVDDVVAEWYEGPTEELSCPPLLSVTSDSDPTYFVRHFLTTALGMPIATREREEEGSVAFFFHENKHKDGSPSSRVLGVTNCHVLRKNTSIDYEYKGKGYPSWRVRVAGKRRFQRGFDEIRASMSSLAFDAELLVREISRVEEKLQTATGEDAVELAAEKVERETRLMKMKRDMNKTEEFYESIATGWSDLMRRSIGRVDWAPRISVEVVEDSAYTLDLATFELYDHRFRANFKGNVVDLGAKYTLYQLREKFYPQANASSPFKLPFDGQLRINGWVTKEELVNPESVDSHGEPCLIVMKYGNTSDLTVGRCSGLSAYRCSALGVDSVEVAIWNYHNESGPFAAKGDSGSLVFDGMGRMVGVLHAGGVNRHVSFATPAWWVIEKLRERYPYADFDRQSF</sequence>
<protein>
    <submittedName>
        <fullName evidence="1">Putative transmembrane protein</fullName>
    </submittedName>
</protein>
<evidence type="ECO:0000313" key="1">
    <source>
        <dbReference type="EMBL" id="KAF7301089.1"/>
    </source>
</evidence>
<dbReference type="SUPFAM" id="SSF50494">
    <property type="entry name" value="Trypsin-like serine proteases"/>
    <property type="match status" value="1"/>
</dbReference>
<dbReference type="OrthoDB" id="5424209at2759"/>
<evidence type="ECO:0000313" key="2">
    <source>
        <dbReference type="Proteomes" id="UP000636479"/>
    </source>
</evidence>
<dbReference type="Proteomes" id="UP000636479">
    <property type="component" value="Unassembled WGS sequence"/>
</dbReference>
<dbReference type="InterPro" id="IPR009003">
    <property type="entry name" value="Peptidase_S1_PA"/>
</dbReference>
<dbReference type="EMBL" id="JACAZF010000006">
    <property type="protein sequence ID" value="KAF7301089.1"/>
    <property type="molecule type" value="Genomic_DNA"/>
</dbReference>
<organism evidence="1 2">
    <name type="scientific">Mycena indigotica</name>
    <dbReference type="NCBI Taxonomy" id="2126181"/>
    <lineage>
        <taxon>Eukaryota</taxon>
        <taxon>Fungi</taxon>
        <taxon>Dikarya</taxon>
        <taxon>Basidiomycota</taxon>
        <taxon>Agaricomycotina</taxon>
        <taxon>Agaricomycetes</taxon>
        <taxon>Agaricomycetidae</taxon>
        <taxon>Agaricales</taxon>
        <taxon>Marasmiineae</taxon>
        <taxon>Mycenaceae</taxon>
        <taxon>Mycena</taxon>
    </lineage>
</organism>
<keyword evidence="1" id="KW-0472">Membrane</keyword>
<accession>A0A8H6W6H9</accession>
<reference evidence="1" key="1">
    <citation type="submission" date="2020-05" db="EMBL/GenBank/DDBJ databases">
        <title>Mycena genomes resolve the evolution of fungal bioluminescence.</title>
        <authorList>
            <person name="Tsai I.J."/>
        </authorList>
    </citation>
    <scope>NUCLEOTIDE SEQUENCE</scope>
    <source>
        <strain evidence="1">171206Taipei</strain>
    </source>
</reference>
<comment type="caution">
    <text evidence="1">The sequence shown here is derived from an EMBL/GenBank/DDBJ whole genome shotgun (WGS) entry which is preliminary data.</text>
</comment>
<dbReference type="AlphaFoldDB" id="A0A8H6W6H9"/>
<dbReference type="RefSeq" id="XP_037219089.1">
    <property type="nucleotide sequence ID" value="XM_037363445.1"/>
</dbReference>
<keyword evidence="2" id="KW-1185">Reference proteome</keyword>
<dbReference type="GeneID" id="59345961"/>
<name>A0A8H6W6H9_9AGAR</name>
<gene>
    <name evidence="1" type="ORF">MIND_00672900</name>
</gene>
<proteinExistence type="predicted"/>
<keyword evidence="1" id="KW-0812">Transmembrane</keyword>